<keyword evidence="2" id="KW-0732">Signal</keyword>
<dbReference type="Pfam" id="PF00431">
    <property type="entry name" value="CUB"/>
    <property type="match status" value="1"/>
</dbReference>
<dbReference type="InterPro" id="IPR056600">
    <property type="entry name" value="GBD_T9SS_assoc"/>
</dbReference>
<dbReference type="Gene3D" id="2.60.120.290">
    <property type="entry name" value="Spermadhesin, CUB domain"/>
    <property type="match status" value="1"/>
</dbReference>
<evidence type="ECO:0000256" key="1">
    <source>
        <dbReference type="ARBA" id="ARBA00023157"/>
    </source>
</evidence>
<dbReference type="InterPro" id="IPR003961">
    <property type="entry name" value="FN3_dom"/>
</dbReference>
<keyword evidence="6" id="KW-1185">Reference proteome</keyword>
<feature type="domain" description="Fibronectin type-III" evidence="4">
    <location>
        <begin position="195"/>
        <end position="287"/>
    </location>
</feature>
<dbReference type="Pfam" id="PF00041">
    <property type="entry name" value="fn3"/>
    <property type="match status" value="1"/>
</dbReference>
<dbReference type="Gene3D" id="2.60.40.10">
    <property type="entry name" value="Immunoglobulins"/>
    <property type="match status" value="2"/>
</dbReference>
<dbReference type="InterPro" id="IPR000859">
    <property type="entry name" value="CUB_dom"/>
</dbReference>
<protein>
    <submittedName>
        <fullName evidence="5">Choice-of-anchor J domain-containing protein</fullName>
    </submittedName>
</protein>
<sequence length="1533" mass="158438">MMKKITLFLVMLLLSFTGYAQFPENFEGTTVPNYTTDDWVLSGGTWKVFDNGIGTTQSWGVLPAPNSCNGRSAYLNNENVTNGTFAEDWLVSPLTVPVIANAQLRFSAKQTLAANFGSIYTIRVSTTSQTDASTFTTIQTWTETELNDVYNVCEEKVVSLAAYAGQQIYVAFVMTNDNGDRWILDDINIVEQCLDPTNQTATNPTLTSSTLGWTSPGSATNWEVEIVPSAGTPTGTGTVVSTNPYVATGLTQGTCYDYYVRSLCAFGTPTAANSEWIGPFNFCTASLGETCGAPIVVPSFPYSTCDTTSAYGDDYSGSPGSSGCGSTSAYLNGDDVVYSFTATTANSITITSLTNSNWSGLFVYNNCTNVGGSCVAGNTGGNGTTVPDSVTFFPTIGQTYYVVISSWATNAATQSVDYCLNIIENSCTNMTSAFNLLSNCTSTTDPDTFYVTANVTNMGTATSITGTSTPASPTPVPSLTAPGTMQFGPFPNGTDVTVHLQNDQDANCFKDSAVFNQQFCPATNNLCADAIPIVCGSAPITQTTQGATTTGAPTGTCGTTGGSGGLWYSFTGTGDIVTFSLCGSAFDTKIQVVTGTCGAFTCVTGNDDFAGCGNQSQVQFITTVGTNYYIYVYGFGTAQGVFTLTTTCTPPPPPPANDNCDNATPVTVNTNTNCTQVTPGTVVGASPSSQANGCVGSADDDVWFSFVATHTTHNINLLNINGSTLDLNHVVYSTTDPSNPCGNLTQILCSNPDSSTVTGLTVGQVYYIRVYTAVATALQTTTFNVCVTPPPNYCNGDHFYDSGGPNGDYMNSENTTTTICPSTPGDVVVVIFNSFNLENNFDFLRIYDGSTTTAPLLGTFTNTNLPPQFISTATNGCLTFNFTSDTSVVRPGWDATILCVPPPACPQPNNLSIVSTNSTGATLAWNETGTATNWNVVVQPAGTGYPTSSSTIIPASTNPFTVTGLNSSFQYEFFVQADCGSPDGTSFWSGPFPFNTTFAGCGTNPAAGNDCPTAQPICNLNGYCGNTSATYGDNSWTQLDTAFCGSIENNSFLTFVATSTTISLNVSVQNCTNNNGIQMMIFTAATCGSGPVTSLTCWSPGNVPTGPATVSASGLVVGNTYYLMIDGFAGDVCDYSISASGGGTQTDVDITPATATVCLGGSIDLVASGGNGSFAWTPATDLNTTSGATVTYTPSAIGTYTITVDSTDPNPTCSSSDTTTITVVNTLTASITSNSPVCINDDAIFTITGTPNAIITYSIDGGASQSVTLDASGDGVVTVPGVTSDTTISLSNIAISTCTSTISDTHTVSVLSSLTGPTLTSNSPICSGSDAIFTLTGGSPNAIVSYTIDGGASQDITLDANGDASINIANATSDVVILLSNINVGACNTSLTDTLTVTILAASTAPTLSTNSPVCQNSDAIFTITGIPNSIVTYTIDNGLSQNVTLDASGNGTITVPNITAATTIDLVNVFDGSCNLSLSNSDTVTITPSPVLDPVSAVVACDSYSLPALTVGDYYSQPGGVDPINIANPITS</sequence>
<dbReference type="InterPro" id="IPR036116">
    <property type="entry name" value="FN3_sf"/>
</dbReference>
<evidence type="ECO:0000313" key="6">
    <source>
        <dbReference type="Proteomes" id="UP001595885"/>
    </source>
</evidence>
<dbReference type="SUPFAM" id="SSF49265">
    <property type="entry name" value="Fibronectin type III"/>
    <property type="match status" value="2"/>
</dbReference>
<reference evidence="6" key="1">
    <citation type="journal article" date="2019" name="Int. J. Syst. Evol. Microbiol.">
        <title>The Global Catalogue of Microorganisms (GCM) 10K type strain sequencing project: providing services to taxonomists for standard genome sequencing and annotation.</title>
        <authorList>
            <consortium name="The Broad Institute Genomics Platform"/>
            <consortium name="The Broad Institute Genome Sequencing Center for Infectious Disease"/>
            <person name="Wu L."/>
            <person name="Ma J."/>
        </authorList>
    </citation>
    <scope>NUCLEOTIDE SEQUENCE [LARGE SCALE GENOMIC DNA]</scope>
    <source>
        <strain evidence="6">CCUG 50349</strain>
    </source>
</reference>
<feature type="domain" description="CUB" evidence="3">
    <location>
        <begin position="786"/>
        <end position="900"/>
    </location>
</feature>
<evidence type="ECO:0000313" key="5">
    <source>
        <dbReference type="EMBL" id="MFC4739870.1"/>
    </source>
</evidence>
<proteinExistence type="predicted"/>
<feature type="domain" description="Fibronectin type-III" evidence="4">
    <location>
        <begin position="907"/>
        <end position="999"/>
    </location>
</feature>
<dbReference type="EMBL" id="JBHSGW010000014">
    <property type="protein sequence ID" value="MFC4739870.1"/>
    <property type="molecule type" value="Genomic_DNA"/>
</dbReference>
<dbReference type="InterPro" id="IPR013783">
    <property type="entry name" value="Ig-like_fold"/>
</dbReference>
<dbReference type="SUPFAM" id="SSF49854">
    <property type="entry name" value="Spermadhesin, CUB domain"/>
    <property type="match status" value="1"/>
</dbReference>
<dbReference type="CDD" id="cd00063">
    <property type="entry name" value="FN3"/>
    <property type="match status" value="1"/>
</dbReference>
<dbReference type="SMART" id="SM00042">
    <property type="entry name" value="CUB"/>
    <property type="match status" value="1"/>
</dbReference>
<keyword evidence="1" id="KW-1015">Disulfide bond</keyword>
<dbReference type="Proteomes" id="UP001595885">
    <property type="component" value="Unassembled WGS sequence"/>
</dbReference>
<name>A0ABV9P4Q3_9FLAO</name>
<dbReference type="Gene3D" id="2.60.120.200">
    <property type="match status" value="1"/>
</dbReference>
<evidence type="ECO:0000259" key="3">
    <source>
        <dbReference type="PROSITE" id="PS01180"/>
    </source>
</evidence>
<dbReference type="PROSITE" id="PS01180">
    <property type="entry name" value="CUB"/>
    <property type="match status" value="1"/>
</dbReference>
<feature type="signal peptide" evidence="2">
    <location>
        <begin position="1"/>
        <end position="20"/>
    </location>
</feature>
<dbReference type="Pfam" id="PF23759">
    <property type="entry name" value="GBD_T9SS_assoc"/>
    <property type="match status" value="1"/>
</dbReference>
<feature type="chain" id="PRO_5047146324" evidence="2">
    <location>
        <begin position="21"/>
        <end position="1533"/>
    </location>
</feature>
<organism evidence="5 6">
    <name type="scientific">Flavobacterium ponti</name>
    <dbReference type="NCBI Taxonomy" id="665133"/>
    <lineage>
        <taxon>Bacteria</taxon>
        <taxon>Pseudomonadati</taxon>
        <taxon>Bacteroidota</taxon>
        <taxon>Flavobacteriia</taxon>
        <taxon>Flavobacteriales</taxon>
        <taxon>Flavobacteriaceae</taxon>
        <taxon>Flavobacterium</taxon>
    </lineage>
</organism>
<dbReference type="RefSeq" id="WP_379740131.1">
    <property type="nucleotide sequence ID" value="NZ_JBHSGW010000014.1"/>
</dbReference>
<feature type="non-terminal residue" evidence="5">
    <location>
        <position position="1533"/>
    </location>
</feature>
<dbReference type="SMART" id="SM00060">
    <property type="entry name" value="FN3"/>
    <property type="match status" value="2"/>
</dbReference>
<evidence type="ECO:0000256" key="2">
    <source>
        <dbReference type="SAM" id="SignalP"/>
    </source>
</evidence>
<accession>A0ABV9P4Q3</accession>
<gene>
    <name evidence="5" type="ORF">ACFO3U_07675</name>
</gene>
<dbReference type="PROSITE" id="PS50853">
    <property type="entry name" value="FN3"/>
    <property type="match status" value="2"/>
</dbReference>
<dbReference type="NCBIfam" id="NF038128">
    <property type="entry name" value="choice_anch_J"/>
    <property type="match status" value="1"/>
</dbReference>
<dbReference type="CDD" id="cd00041">
    <property type="entry name" value="CUB"/>
    <property type="match status" value="1"/>
</dbReference>
<comment type="caution">
    <text evidence="5">The sequence shown here is derived from an EMBL/GenBank/DDBJ whole genome shotgun (WGS) entry which is preliminary data.</text>
</comment>
<dbReference type="InterPro" id="IPR035914">
    <property type="entry name" value="Sperma_CUB_dom_sf"/>
</dbReference>
<evidence type="ECO:0000259" key="4">
    <source>
        <dbReference type="PROSITE" id="PS50853"/>
    </source>
</evidence>